<dbReference type="EMBL" id="CP024915">
    <property type="protein sequence ID" value="AUZ87097.1"/>
    <property type="molecule type" value="Genomic_DNA"/>
</dbReference>
<feature type="region of interest" description="Disordered" evidence="1">
    <location>
        <begin position="22"/>
        <end position="56"/>
    </location>
</feature>
<dbReference type="RefSeq" id="WP_432206132.1">
    <property type="nucleotide sequence ID" value="NZ_CP024915.1"/>
</dbReference>
<reference evidence="3 4" key="1">
    <citation type="submission" date="2017-11" db="EMBL/GenBank/DDBJ databases">
        <title>Draft genome of Arthrobacter agilis strain UMCV2, a plant growth-promoting rhizobacterium and biocontrol capacity of phytopathogenic fungi.</title>
        <authorList>
            <person name="Martinez-Camara R."/>
            <person name="Santoyo G."/>
            <person name="Moreno-Hagelsieb G."/>
            <person name="Valencia-Cantero E."/>
        </authorList>
    </citation>
    <scope>NUCLEOTIDE SEQUENCE [LARGE SCALE GENOMIC DNA]</scope>
    <source>
        <strain evidence="3 4">UMCV2</strain>
    </source>
</reference>
<keyword evidence="2" id="KW-0732">Signal</keyword>
<dbReference type="Proteomes" id="UP000239187">
    <property type="component" value="Chromosome"/>
</dbReference>
<protein>
    <submittedName>
        <fullName evidence="3">Uncharacterized protein</fullName>
    </submittedName>
</protein>
<organism evidence="3 4">
    <name type="scientific">Arthrobacter agilis</name>
    <dbReference type="NCBI Taxonomy" id="37921"/>
    <lineage>
        <taxon>Bacteria</taxon>
        <taxon>Bacillati</taxon>
        <taxon>Actinomycetota</taxon>
        <taxon>Actinomycetes</taxon>
        <taxon>Micrococcales</taxon>
        <taxon>Micrococcaceae</taxon>
        <taxon>Arthrobacter</taxon>
    </lineage>
</organism>
<dbReference type="AlphaFoldDB" id="A0A2L0UD01"/>
<sequence>MKKTVLFSTLLLILVTGCGGNPATDAEPPGPTPDPAETATEQAAAPSDAPSVEGLADANSGTFSFLIDEARGDVVLPAEAPEDIEAAREELGQEAVTYSLVTVQNPEGGVTLALETITVSTPEGQDLELRPAATVLEEWGAAANGGESSPEVVDLV</sequence>
<gene>
    <name evidence="3" type="ORF">CVO76_05200</name>
</gene>
<evidence type="ECO:0000313" key="4">
    <source>
        <dbReference type="Proteomes" id="UP000239187"/>
    </source>
</evidence>
<feature type="non-terminal residue" evidence="3">
    <location>
        <position position="156"/>
    </location>
</feature>
<evidence type="ECO:0000256" key="2">
    <source>
        <dbReference type="SAM" id="SignalP"/>
    </source>
</evidence>
<evidence type="ECO:0000313" key="3">
    <source>
        <dbReference type="EMBL" id="AUZ87097.1"/>
    </source>
</evidence>
<dbReference type="PROSITE" id="PS51257">
    <property type="entry name" value="PROKAR_LIPOPROTEIN"/>
    <property type="match status" value="1"/>
</dbReference>
<feature type="signal peptide" evidence="2">
    <location>
        <begin position="1"/>
        <end position="26"/>
    </location>
</feature>
<evidence type="ECO:0000256" key="1">
    <source>
        <dbReference type="SAM" id="MobiDB-lite"/>
    </source>
</evidence>
<feature type="compositionally biased region" description="Low complexity" evidence="1">
    <location>
        <begin position="35"/>
        <end position="46"/>
    </location>
</feature>
<proteinExistence type="predicted"/>
<name>A0A2L0UD01_9MICC</name>
<feature type="chain" id="PRO_5038675887" evidence="2">
    <location>
        <begin position="27"/>
        <end position="156"/>
    </location>
</feature>
<accession>A0A2L0UD01</accession>